<reference evidence="2 3" key="1">
    <citation type="journal article" date="2018" name="Front. Plant Sci.">
        <title>Red Clover (Trifolium pratense) and Zigzag Clover (T. medium) - A Picture of Genomic Similarities and Differences.</title>
        <authorList>
            <person name="Dluhosova J."/>
            <person name="Istvanek J."/>
            <person name="Nedelnik J."/>
            <person name="Repkova J."/>
        </authorList>
    </citation>
    <scope>NUCLEOTIDE SEQUENCE [LARGE SCALE GENOMIC DNA]</scope>
    <source>
        <strain evidence="3">cv. 10/8</strain>
        <tissue evidence="2">Leaf</tissue>
    </source>
</reference>
<evidence type="ECO:0000259" key="1">
    <source>
        <dbReference type="Pfam" id="PF25597"/>
    </source>
</evidence>
<protein>
    <recommendedName>
        <fullName evidence="1">Retroviral polymerase SH3-like domain-containing protein</fullName>
    </recommendedName>
</protein>
<dbReference type="Proteomes" id="UP000265520">
    <property type="component" value="Unassembled WGS sequence"/>
</dbReference>
<proteinExistence type="predicted"/>
<organism evidence="2 3">
    <name type="scientific">Trifolium medium</name>
    <dbReference type="NCBI Taxonomy" id="97028"/>
    <lineage>
        <taxon>Eukaryota</taxon>
        <taxon>Viridiplantae</taxon>
        <taxon>Streptophyta</taxon>
        <taxon>Embryophyta</taxon>
        <taxon>Tracheophyta</taxon>
        <taxon>Spermatophyta</taxon>
        <taxon>Magnoliopsida</taxon>
        <taxon>eudicotyledons</taxon>
        <taxon>Gunneridae</taxon>
        <taxon>Pentapetalae</taxon>
        <taxon>rosids</taxon>
        <taxon>fabids</taxon>
        <taxon>Fabales</taxon>
        <taxon>Fabaceae</taxon>
        <taxon>Papilionoideae</taxon>
        <taxon>50 kb inversion clade</taxon>
        <taxon>NPAAA clade</taxon>
        <taxon>Hologalegina</taxon>
        <taxon>IRL clade</taxon>
        <taxon>Trifolieae</taxon>
        <taxon>Trifolium</taxon>
    </lineage>
</organism>
<evidence type="ECO:0000313" key="2">
    <source>
        <dbReference type="EMBL" id="MCI37074.1"/>
    </source>
</evidence>
<accession>A0A392RLX2</accession>
<comment type="caution">
    <text evidence="2">The sequence shown here is derived from an EMBL/GenBank/DDBJ whole genome shotgun (WGS) entry which is preliminary data.</text>
</comment>
<feature type="non-terminal residue" evidence="2">
    <location>
        <position position="1"/>
    </location>
</feature>
<dbReference type="AlphaFoldDB" id="A0A392RLX2"/>
<name>A0A392RLX2_9FABA</name>
<dbReference type="InterPro" id="IPR057670">
    <property type="entry name" value="SH3_retrovirus"/>
</dbReference>
<evidence type="ECO:0000313" key="3">
    <source>
        <dbReference type="Proteomes" id="UP000265520"/>
    </source>
</evidence>
<sequence length="78" mass="9139">QDKLDARAVKFVFIGYLEGVKGYKLWKMEHGGSTFIVSRDVTFDETRIGMKYKYLDTRPKMGVEKIQFEVEPSTDERE</sequence>
<keyword evidence="3" id="KW-1185">Reference proteome</keyword>
<dbReference type="EMBL" id="LXQA010240540">
    <property type="protein sequence ID" value="MCI37074.1"/>
    <property type="molecule type" value="Genomic_DNA"/>
</dbReference>
<feature type="domain" description="Retroviral polymerase SH3-like" evidence="1">
    <location>
        <begin position="2"/>
        <end position="48"/>
    </location>
</feature>
<dbReference type="Pfam" id="PF25597">
    <property type="entry name" value="SH3_retrovirus"/>
    <property type="match status" value="1"/>
</dbReference>